<organism evidence="2 3">
    <name type="scientific">Nonlabens spongiae</name>
    <dbReference type="NCBI Taxonomy" id="331648"/>
    <lineage>
        <taxon>Bacteria</taxon>
        <taxon>Pseudomonadati</taxon>
        <taxon>Bacteroidota</taxon>
        <taxon>Flavobacteriia</taxon>
        <taxon>Flavobacteriales</taxon>
        <taxon>Flavobacteriaceae</taxon>
        <taxon>Nonlabens</taxon>
    </lineage>
</organism>
<dbReference type="GO" id="GO:0042834">
    <property type="term" value="F:peptidoglycan binding"/>
    <property type="evidence" value="ECO:0007669"/>
    <property type="project" value="InterPro"/>
</dbReference>
<proteinExistence type="predicted"/>
<name>A0A1W6MLD9_9FLAO</name>
<dbReference type="InterPro" id="IPR007730">
    <property type="entry name" value="SPOR-like_dom"/>
</dbReference>
<feature type="domain" description="SPOR" evidence="1">
    <location>
        <begin position="242"/>
        <end position="318"/>
    </location>
</feature>
<dbReference type="AlphaFoldDB" id="A0A1W6MLD9"/>
<dbReference type="Gene3D" id="3.30.70.1070">
    <property type="entry name" value="Sporulation related repeat"/>
    <property type="match status" value="1"/>
</dbReference>
<gene>
    <name evidence="2" type="ORF">BST97_10565</name>
</gene>
<dbReference type="OrthoDB" id="653949at2"/>
<protein>
    <submittedName>
        <fullName evidence="2">Sporulation protein</fullName>
    </submittedName>
</protein>
<accession>A0A1W6MLD9</accession>
<keyword evidence="3" id="KW-1185">Reference proteome</keyword>
<dbReference type="Proteomes" id="UP000193431">
    <property type="component" value="Chromosome"/>
</dbReference>
<evidence type="ECO:0000313" key="3">
    <source>
        <dbReference type="Proteomes" id="UP000193431"/>
    </source>
</evidence>
<dbReference type="PROSITE" id="PS51724">
    <property type="entry name" value="SPOR"/>
    <property type="match status" value="1"/>
</dbReference>
<dbReference type="Pfam" id="PF05036">
    <property type="entry name" value="SPOR"/>
    <property type="match status" value="1"/>
</dbReference>
<dbReference type="STRING" id="331648.BST97_10565"/>
<evidence type="ECO:0000313" key="2">
    <source>
        <dbReference type="EMBL" id="ARN78392.1"/>
    </source>
</evidence>
<dbReference type="SUPFAM" id="SSF110997">
    <property type="entry name" value="Sporulation related repeat"/>
    <property type="match status" value="1"/>
</dbReference>
<sequence length="324" mass="36252">MNIAEYISELLYRHECVVIPGFGALITRRVPAQYFQSTHTIYPPKKGLSLNAQITQSDGLLENYIASDLSIPFSDARLEVERAVQSLKNQMDEDGSATLYKIGRFTLNADQGISFTPMYVLNYLPEAFGLSTQELIAIQSEVVPQSETQVEEQEDQVPVIPMPIQEKDQEETTEKSTPWLRYAAAGAVLLGLSYIGFRGYENQKQQEALAIEQKADKHLRTRIQEANIFISDPLPSIELTAAPQIKNFHIIAGAFREPANAAKRVRQLKNKGYNAKVIGVNSYGLHNVAFDSYATREEASNALTEIKNLGYDSAWMFVGELPEE</sequence>
<dbReference type="Pfam" id="PF18174">
    <property type="entry name" value="HU-CCDC81_bac_1"/>
    <property type="match status" value="1"/>
</dbReference>
<dbReference type="InterPro" id="IPR040495">
    <property type="entry name" value="HU-CCDC81_bac_1"/>
</dbReference>
<dbReference type="InterPro" id="IPR041268">
    <property type="entry name" value="HU-CCDC81_bac_2"/>
</dbReference>
<dbReference type="Pfam" id="PF18175">
    <property type="entry name" value="HU-CCDC81_bac_2"/>
    <property type="match status" value="1"/>
</dbReference>
<evidence type="ECO:0000259" key="1">
    <source>
        <dbReference type="PROSITE" id="PS51724"/>
    </source>
</evidence>
<reference evidence="2 3" key="1">
    <citation type="submission" date="2016-11" db="EMBL/GenBank/DDBJ databases">
        <title>Trade-off between light-utilization and light-protection in marine flavobacteria.</title>
        <authorList>
            <person name="Kumagai Y."/>
        </authorList>
    </citation>
    <scope>NUCLEOTIDE SEQUENCE [LARGE SCALE GENOMIC DNA]</scope>
    <source>
        <strain evidence="2 3">JCM 13191</strain>
    </source>
</reference>
<dbReference type="EMBL" id="CP019344">
    <property type="protein sequence ID" value="ARN78392.1"/>
    <property type="molecule type" value="Genomic_DNA"/>
</dbReference>
<dbReference type="InterPro" id="IPR036680">
    <property type="entry name" value="SPOR-like_sf"/>
</dbReference>